<name>A0AAJ6UEP3_POPEU</name>
<feature type="compositionally biased region" description="Basic and acidic residues" evidence="1">
    <location>
        <begin position="282"/>
        <end position="296"/>
    </location>
</feature>
<feature type="transmembrane region" description="Helical" evidence="2">
    <location>
        <begin position="236"/>
        <end position="259"/>
    </location>
</feature>
<evidence type="ECO:0000256" key="2">
    <source>
        <dbReference type="SAM" id="Phobius"/>
    </source>
</evidence>
<evidence type="ECO:0000313" key="3">
    <source>
        <dbReference type="Proteomes" id="UP000694918"/>
    </source>
</evidence>
<dbReference type="GeneID" id="105127966"/>
<proteinExistence type="predicted"/>
<keyword evidence="3" id="KW-1185">Reference proteome</keyword>
<dbReference type="GO" id="GO:0009975">
    <property type="term" value="F:cyclase activity"/>
    <property type="evidence" value="ECO:0007669"/>
    <property type="project" value="TreeGrafter"/>
</dbReference>
<dbReference type="InterPro" id="IPR021369">
    <property type="entry name" value="DUF2985"/>
</dbReference>
<feature type="transmembrane region" description="Helical" evidence="2">
    <location>
        <begin position="124"/>
        <end position="143"/>
    </location>
</feature>
<feature type="region of interest" description="Disordered" evidence="1">
    <location>
        <begin position="274"/>
        <end position="309"/>
    </location>
</feature>
<protein>
    <submittedName>
        <fullName evidence="4">Uncharacterized protein LOC105127966</fullName>
    </submittedName>
</protein>
<dbReference type="PANTHER" id="PTHR31045">
    <property type="entry name" value="PLAC8 FAMILY PROTEIN-RELATED"/>
    <property type="match status" value="1"/>
</dbReference>
<dbReference type="AlphaFoldDB" id="A0AAJ6UEP3"/>
<dbReference type="RefSeq" id="XP_011027751.1">
    <property type="nucleotide sequence ID" value="XM_011029449.1"/>
</dbReference>
<dbReference type="GO" id="GO:0051762">
    <property type="term" value="P:sesquiterpene biosynthetic process"/>
    <property type="evidence" value="ECO:0007669"/>
    <property type="project" value="TreeGrafter"/>
</dbReference>
<evidence type="ECO:0000256" key="1">
    <source>
        <dbReference type="SAM" id="MobiDB-lite"/>
    </source>
</evidence>
<accession>A0AAJ6UEP3</accession>
<evidence type="ECO:0000313" key="4">
    <source>
        <dbReference type="RefSeq" id="XP_011027751.1"/>
    </source>
</evidence>
<gene>
    <name evidence="4" type="primary">LOC105127966</name>
</gene>
<dbReference type="KEGG" id="peu:105127966"/>
<dbReference type="Pfam" id="PF11204">
    <property type="entry name" value="DUF2985"/>
    <property type="match status" value="1"/>
</dbReference>
<organism evidence="3 4">
    <name type="scientific">Populus euphratica</name>
    <name type="common">Euphrates poplar</name>
    <dbReference type="NCBI Taxonomy" id="75702"/>
    <lineage>
        <taxon>Eukaryota</taxon>
        <taxon>Viridiplantae</taxon>
        <taxon>Streptophyta</taxon>
        <taxon>Embryophyta</taxon>
        <taxon>Tracheophyta</taxon>
        <taxon>Spermatophyta</taxon>
        <taxon>Magnoliopsida</taxon>
        <taxon>eudicotyledons</taxon>
        <taxon>Gunneridae</taxon>
        <taxon>Pentapetalae</taxon>
        <taxon>rosids</taxon>
        <taxon>fabids</taxon>
        <taxon>Malpighiales</taxon>
        <taxon>Salicaceae</taxon>
        <taxon>Saliceae</taxon>
        <taxon>Populus</taxon>
    </lineage>
</organism>
<keyword evidence="2" id="KW-0472">Membrane</keyword>
<dbReference type="Proteomes" id="UP000694918">
    <property type="component" value="Unplaced"/>
</dbReference>
<reference evidence="4" key="1">
    <citation type="submission" date="2025-08" db="UniProtKB">
        <authorList>
            <consortium name="RefSeq"/>
        </authorList>
    </citation>
    <scope>IDENTIFICATION</scope>
</reference>
<keyword evidence="2" id="KW-1133">Transmembrane helix</keyword>
<dbReference type="PANTHER" id="PTHR31045:SF30">
    <property type="entry name" value="PLAC8 FAMILY PROTEIN"/>
    <property type="match status" value="1"/>
</dbReference>
<sequence>MTSVNYRNPKEEIEKCNGTKAQGQIPLQISASRRTLLINENPQRKSQDSLLSLPKRINFLKFGCASAKVRQLAQERDDFSRSVTSSSSHGLRECINGVFARRIDWTLLKKMGKEWIQNPMNMPLFVWIMCLAISGAILFLVNLDHALPKKSQRDVWFEVNNQILNAVSALMCLYQHPKRFYDLVLLCRWNPKDIARLRKIYSKNGTYKPHKWPHMGFTARMGLISRMRCRRSERPAIGVGMCISVAIAAPAVAGVYSILSPLGKDYESEIDEEAQMQISAGERPEKLRPNSLEKNRFPLVKGQRRTKNS</sequence>
<keyword evidence="2" id="KW-0812">Transmembrane</keyword>